<evidence type="ECO:0000256" key="3">
    <source>
        <dbReference type="ARBA" id="ARBA00022827"/>
    </source>
</evidence>
<accession>A0A4Y8MJ24</accession>
<dbReference type="InterPro" id="IPR003953">
    <property type="entry name" value="FAD-dep_OxRdtase_2_FAD-bd"/>
</dbReference>
<dbReference type="RefSeq" id="WP_134466002.1">
    <property type="nucleotide sequence ID" value="NZ_JBHMFL010000057.1"/>
</dbReference>
<gene>
    <name evidence="7" type="ORF">E2553_39145</name>
</gene>
<dbReference type="InterPro" id="IPR050315">
    <property type="entry name" value="FAD-oxidoreductase_2"/>
</dbReference>
<dbReference type="GeneID" id="97303917"/>
<name>A0A4Y8MJ24_9BURK</name>
<dbReference type="InterPro" id="IPR036188">
    <property type="entry name" value="FAD/NAD-bd_sf"/>
</dbReference>
<protein>
    <submittedName>
        <fullName evidence="7">FAD-binding protein</fullName>
    </submittedName>
</protein>
<dbReference type="EMBL" id="SNVI01000005">
    <property type="protein sequence ID" value="TFE37476.1"/>
    <property type="molecule type" value="Genomic_DNA"/>
</dbReference>
<feature type="transmembrane region" description="Helical" evidence="5">
    <location>
        <begin position="372"/>
        <end position="390"/>
    </location>
</feature>
<dbReference type="SUPFAM" id="SSF51905">
    <property type="entry name" value="FAD/NAD(P)-binding domain"/>
    <property type="match status" value="1"/>
</dbReference>
<keyword evidence="3" id="KW-0274">FAD</keyword>
<sequence length="443" mass="47227">MSHEKMECDLLVLGSGMAGLSAAGWAAERGARVVVVEKASTRGGSAVLSGGVVWTATSASKMSTYGCGDPKLGAVVLDAYPQALAWIRSRGIQVSPAMNVLHGRGYAVDLIHHLDDCIQMVEKAGGYIVYETTTETLLKDDTGRVIGARTVCADGTVDVVATNTILATGGYQGSPELRAQNIHENARNLLLRSNPVSQGDGIRLGTEAGGVFNKDNKGFYGHLVTKSPNWGEERYYTGLSQYHSDHSLLFNEQGFRYCDETEGDHTNTYRTVFETNARAIVLWDKRIQETYATAHVVLSAPPLDKYKVAIENGGEGVHTTNIAQLEKFAIAHGFDGAQVVKSLAEYQEGATNGWENLNPPRRESAIPLDGEYYALVVYSAITFTFGGLMIDTEARVLKDDGSVLSGLLAAGSDAGGAYGIGYAGGLALAITFGITAAQTAGWK</sequence>
<comment type="cofactor">
    <cofactor evidence="1">
        <name>FAD</name>
        <dbReference type="ChEBI" id="CHEBI:57692"/>
    </cofactor>
</comment>
<evidence type="ECO:0000259" key="6">
    <source>
        <dbReference type="Pfam" id="PF00890"/>
    </source>
</evidence>
<proteinExistence type="predicted"/>
<dbReference type="InterPro" id="IPR027477">
    <property type="entry name" value="Succ_DH/fumarate_Rdtase_cat_sf"/>
</dbReference>
<keyword evidence="2" id="KW-0285">Flavoprotein</keyword>
<evidence type="ECO:0000313" key="8">
    <source>
        <dbReference type="Proteomes" id="UP000297385"/>
    </source>
</evidence>
<dbReference type="PANTHER" id="PTHR43400:SF10">
    <property type="entry name" value="3-OXOSTEROID 1-DEHYDROGENASE"/>
    <property type="match status" value="1"/>
</dbReference>
<keyword evidence="5" id="KW-0472">Membrane</keyword>
<dbReference type="Proteomes" id="UP000297385">
    <property type="component" value="Unassembled WGS sequence"/>
</dbReference>
<evidence type="ECO:0000256" key="1">
    <source>
        <dbReference type="ARBA" id="ARBA00001974"/>
    </source>
</evidence>
<dbReference type="GO" id="GO:0016491">
    <property type="term" value="F:oxidoreductase activity"/>
    <property type="evidence" value="ECO:0007669"/>
    <property type="project" value="UniProtKB-KW"/>
</dbReference>
<reference evidence="7 8" key="1">
    <citation type="submission" date="2019-03" db="EMBL/GenBank/DDBJ databases">
        <title>Complete Genome Sequence of Paraburkholderia dipogonis ICMP 19430T, a Nitrogen-fixing Symbiont of the South African Invasive Legume Dipogon lignosus in New Zealand.</title>
        <authorList>
            <person name="De Meyer S.E."/>
        </authorList>
    </citation>
    <scope>NUCLEOTIDE SEQUENCE [LARGE SCALE GENOMIC DNA]</scope>
    <source>
        <strain evidence="7 8">ICMP 19430</strain>
    </source>
</reference>
<feature type="domain" description="FAD-dependent oxidoreductase 2 FAD-binding" evidence="6">
    <location>
        <begin position="9"/>
        <end position="424"/>
    </location>
</feature>
<dbReference type="Gene3D" id="3.50.50.60">
    <property type="entry name" value="FAD/NAD(P)-binding domain"/>
    <property type="match status" value="1"/>
</dbReference>
<dbReference type="Pfam" id="PF00890">
    <property type="entry name" value="FAD_binding_2"/>
    <property type="match status" value="1"/>
</dbReference>
<evidence type="ECO:0000256" key="4">
    <source>
        <dbReference type="ARBA" id="ARBA00023002"/>
    </source>
</evidence>
<keyword evidence="5" id="KW-1133">Transmembrane helix</keyword>
<keyword evidence="5" id="KW-0812">Transmembrane</keyword>
<dbReference type="GO" id="GO:0008202">
    <property type="term" value="P:steroid metabolic process"/>
    <property type="evidence" value="ECO:0007669"/>
    <property type="project" value="UniProtKB-ARBA"/>
</dbReference>
<evidence type="ECO:0000313" key="7">
    <source>
        <dbReference type="EMBL" id="TFE37476.1"/>
    </source>
</evidence>
<dbReference type="SUPFAM" id="SSF56425">
    <property type="entry name" value="Succinate dehydrogenase/fumarate reductase flavoprotein, catalytic domain"/>
    <property type="match status" value="1"/>
</dbReference>
<evidence type="ECO:0000256" key="2">
    <source>
        <dbReference type="ARBA" id="ARBA00022630"/>
    </source>
</evidence>
<evidence type="ECO:0000256" key="5">
    <source>
        <dbReference type="SAM" id="Phobius"/>
    </source>
</evidence>
<dbReference type="PANTHER" id="PTHR43400">
    <property type="entry name" value="FUMARATE REDUCTASE"/>
    <property type="match status" value="1"/>
</dbReference>
<dbReference type="Gene3D" id="3.90.700.10">
    <property type="entry name" value="Succinate dehydrogenase/fumarate reductase flavoprotein, catalytic domain"/>
    <property type="match status" value="1"/>
</dbReference>
<comment type="caution">
    <text evidence="7">The sequence shown here is derived from an EMBL/GenBank/DDBJ whole genome shotgun (WGS) entry which is preliminary data.</text>
</comment>
<keyword evidence="4" id="KW-0560">Oxidoreductase</keyword>
<dbReference type="PRINTS" id="PR00411">
    <property type="entry name" value="PNDRDTASEI"/>
</dbReference>
<organism evidence="7 8">
    <name type="scientific">Paraburkholderia dipogonis</name>
    <dbReference type="NCBI Taxonomy" id="1211383"/>
    <lineage>
        <taxon>Bacteria</taxon>
        <taxon>Pseudomonadati</taxon>
        <taxon>Pseudomonadota</taxon>
        <taxon>Betaproteobacteria</taxon>
        <taxon>Burkholderiales</taxon>
        <taxon>Burkholderiaceae</taxon>
        <taxon>Paraburkholderia</taxon>
    </lineage>
</organism>
<dbReference type="AlphaFoldDB" id="A0A4Y8MJ24"/>